<feature type="transmembrane region" description="Helical" evidence="10">
    <location>
        <begin position="196"/>
        <end position="214"/>
    </location>
</feature>
<dbReference type="PANTHER" id="PTHR11562">
    <property type="entry name" value="CATION EFFLUX PROTEIN/ ZINC TRANSPORTER"/>
    <property type="match status" value="1"/>
</dbReference>
<dbReference type="InterPro" id="IPR050681">
    <property type="entry name" value="CDF/SLC30A"/>
</dbReference>
<dbReference type="Pfam" id="PF16916">
    <property type="entry name" value="ZT_dimer"/>
    <property type="match status" value="1"/>
</dbReference>
<dbReference type="Proteomes" id="UP000550401">
    <property type="component" value="Unassembled WGS sequence"/>
</dbReference>
<keyword evidence="6 10" id="KW-1133">Transmembrane helix</keyword>
<proteinExistence type="inferred from homology"/>
<dbReference type="InterPro" id="IPR027469">
    <property type="entry name" value="Cation_efflux_TMD_sf"/>
</dbReference>
<feature type="transmembrane region" description="Helical" evidence="10">
    <location>
        <begin position="57"/>
        <end position="78"/>
    </location>
</feature>
<keyword evidence="8 10" id="KW-0472">Membrane</keyword>
<evidence type="ECO:0000256" key="9">
    <source>
        <dbReference type="SAM" id="MobiDB-lite"/>
    </source>
</evidence>
<dbReference type="RefSeq" id="WP_182529549.1">
    <property type="nucleotide sequence ID" value="NZ_JACGXL010000001.1"/>
</dbReference>
<feature type="region of interest" description="Disordered" evidence="9">
    <location>
        <begin position="1"/>
        <end position="21"/>
    </location>
</feature>
<comment type="caution">
    <text evidence="13">The sequence shown here is derived from an EMBL/GenBank/DDBJ whole genome shotgun (WGS) entry which is preliminary data.</text>
</comment>
<feature type="transmembrane region" description="Helical" evidence="10">
    <location>
        <begin position="99"/>
        <end position="117"/>
    </location>
</feature>
<keyword evidence="3" id="KW-0813">Transport</keyword>
<evidence type="ECO:0000256" key="5">
    <source>
        <dbReference type="ARBA" id="ARBA00022906"/>
    </source>
</evidence>
<evidence type="ECO:0000313" key="14">
    <source>
        <dbReference type="Proteomes" id="UP000550401"/>
    </source>
</evidence>
<dbReference type="GO" id="GO:0005886">
    <property type="term" value="C:plasma membrane"/>
    <property type="evidence" value="ECO:0007669"/>
    <property type="project" value="TreeGrafter"/>
</dbReference>
<dbReference type="InterPro" id="IPR002524">
    <property type="entry name" value="Cation_efflux"/>
</dbReference>
<dbReference type="GO" id="GO:0005385">
    <property type="term" value="F:zinc ion transmembrane transporter activity"/>
    <property type="evidence" value="ECO:0007669"/>
    <property type="project" value="TreeGrafter"/>
</dbReference>
<feature type="domain" description="Cation efflux protein cytoplasmic" evidence="12">
    <location>
        <begin position="228"/>
        <end position="300"/>
    </location>
</feature>
<reference evidence="13 14" key="1">
    <citation type="submission" date="2020-07" db="EMBL/GenBank/DDBJ databases">
        <title>Genomic Encyclopedia of Type Strains, Phase IV (KMG-V): Genome sequencing to study the core and pangenomes of soil and plant-associated prokaryotes.</title>
        <authorList>
            <person name="Whitman W."/>
        </authorList>
    </citation>
    <scope>NUCLEOTIDE SEQUENCE [LARGE SCALE GENOMIC DNA]</scope>
    <source>
        <strain evidence="13 14">RH2WT43</strain>
    </source>
</reference>
<protein>
    <submittedName>
        <fullName evidence="13">Cobalt-zinc-cadmium efflux system protein</fullName>
    </submittedName>
</protein>
<evidence type="ECO:0000256" key="2">
    <source>
        <dbReference type="ARBA" id="ARBA00008873"/>
    </source>
</evidence>
<dbReference type="InterPro" id="IPR036837">
    <property type="entry name" value="Cation_efflux_CTD_sf"/>
</dbReference>
<evidence type="ECO:0000259" key="11">
    <source>
        <dbReference type="Pfam" id="PF01545"/>
    </source>
</evidence>
<evidence type="ECO:0000256" key="8">
    <source>
        <dbReference type="ARBA" id="ARBA00023136"/>
    </source>
</evidence>
<keyword evidence="7" id="KW-0406">Ion transport</keyword>
<dbReference type="Pfam" id="PF01545">
    <property type="entry name" value="Cation_efflux"/>
    <property type="match status" value="1"/>
</dbReference>
<evidence type="ECO:0000256" key="3">
    <source>
        <dbReference type="ARBA" id="ARBA00022448"/>
    </source>
</evidence>
<comment type="similarity">
    <text evidence="2">Belongs to the cation diffusion facilitator (CDF) transporter (TC 2.A.4) family. SLC30A subfamily.</text>
</comment>
<dbReference type="PANTHER" id="PTHR11562:SF17">
    <property type="entry name" value="RE54080P-RELATED"/>
    <property type="match status" value="1"/>
</dbReference>
<gene>
    <name evidence="13" type="ORF">FHW12_000662</name>
</gene>
<dbReference type="Gene3D" id="1.20.1510.10">
    <property type="entry name" value="Cation efflux protein transmembrane domain"/>
    <property type="match status" value="1"/>
</dbReference>
<evidence type="ECO:0000256" key="6">
    <source>
        <dbReference type="ARBA" id="ARBA00022989"/>
    </source>
</evidence>
<evidence type="ECO:0000256" key="1">
    <source>
        <dbReference type="ARBA" id="ARBA00004141"/>
    </source>
</evidence>
<dbReference type="SUPFAM" id="SSF160240">
    <property type="entry name" value="Cation efflux protein cytoplasmic domain-like"/>
    <property type="match status" value="1"/>
</dbReference>
<evidence type="ECO:0000256" key="10">
    <source>
        <dbReference type="SAM" id="Phobius"/>
    </source>
</evidence>
<dbReference type="NCBIfam" id="TIGR01297">
    <property type="entry name" value="CDF"/>
    <property type="match status" value="1"/>
</dbReference>
<comment type="subcellular location">
    <subcellularLocation>
        <location evidence="1">Membrane</location>
        <topology evidence="1">Multi-pass membrane protein</topology>
    </subcellularLocation>
</comment>
<name>A0A839F2M8_9GAMM</name>
<evidence type="ECO:0000313" key="13">
    <source>
        <dbReference type="EMBL" id="MBA8886471.1"/>
    </source>
</evidence>
<feature type="transmembrane region" description="Helical" evidence="10">
    <location>
        <begin position="31"/>
        <end position="51"/>
    </location>
</feature>
<keyword evidence="5" id="KW-0864">Zinc transport</keyword>
<feature type="domain" description="Cation efflux protein transmembrane" evidence="11">
    <location>
        <begin position="31"/>
        <end position="222"/>
    </location>
</feature>
<evidence type="ECO:0000256" key="7">
    <source>
        <dbReference type="ARBA" id="ARBA00023065"/>
    </source>
</evidence>
<dbReference type="InterPro" id="IPR058533">
    <property type="entry name" value="Cation_efflux_TM"/>
</dbReference>
<keyword evidence="4 10" id="KW-0812">Transmembrane</keyword>
<dbReference type="EMBL" id="JACGXL010000001">
    <property type="protein sequence ID" value="MBA8886471.1"/>
    <property type="molecule type" value="Genomic_DNA"/>
</dbReference>
<sequence>MSHSHDHAHPASGDHAHAHPHRSGSERERRLLIAFALTACTLVGEAAGGWWSGSLALLADAGHMLVDALALLFAWLGARFAQRPADARRSFGYARLEVLVGYTNALAQFVLVAWIVAEAAGRLMQPTMILTGPMLVVAVGGLLVNALVLRVLHDHDHDDVNTASARLHVLGDLLGSVGAVAAALLIRRFGWNWADPAISVLVSVLILGNAWQLLRRSGHILLEGAPSGFDAASVASVLQSADIGIVDVHHVHLWELSGGRAMATLHARVEQGADPDRAIDGAQRVLRERFGVVHVTVQVETGGCAAGPCGGAHS</sequence>
<keyword evidence="14" id="KW-1185">Reference proteome</keyword>
<feature type="transmembrane region" description="Helical" evidence="10">
    <location>
        <begin position="129"/>
        <end position="148"/>
    </location>
</feature>
<dbReference type="AlphaFoldDB" id="A0A839F2M8"/>
<organism evidence="13 14">
    <name type="scientific">Dokdonella fugitiva</name>
    <dbReference type="NCBI Taxonomy" id="328517"/>
    <lineage>
        <taxon>Bacteria</taxon>
        <taxon>Pseudomonadati</taxon>
        <taxon>Pseudomonadota</taxon>
        <taxon>Gammaproteobacteria</taxon>
        <taxon>Lysobacterales</taxon>
        <taxon>Rhodanobacteraceae</taxon>
        <taxon>Dokdonella</taxon>
    </lineage>
</organism>
<dbReference type="SUPFAM" id="SSF161111">
    <property type="entry name" value="Cation efflux protein transmembrane domain-like"/>
    <property type="match status" value="1"/>
</dbReference>
<evidence type="ECO:0000259" key="12">
    <source>
        <dbReference type="Pfam" id="PF16916"/>
    </source>
</evidence>
<evidence type="ECO:0000256" key="4">
    <source>
        <dbReference type="ARBA" id="ARBA00022692"/>
    </source>
</evidence>
<keyword evidence="5" id="KW-0862">Zinc</keyword>
<dbReference type="InterPro" id="IPR027470">
    <property type="entry name" value="Cation_efflux_CTD"/>
</dbReference>
<accession>A0A839F2M8</accession>